<protein>
    <submittedName>
        <fullName evidence="1">Uncharacterized protein</fullName>
    </submittedName>
</protein>
<keyword evidence="2" id="KW-1185">Reference proteome</keyword>
<comment type="caution">
    <text evidence="1">The sequence shown here is derived from an EMBL/GenBank/DDBJ whole genome shotgun (WGS) entry which is preliminary data.</text>
</comment>
<dbReference type="Proteomes" id="UP000314294">
    <property type="component" value="Unassembled WGS sequence"/>
</dbReference>
<dbReference type="AlphaFoldDB" id="A0A4Z2EZ98"/>
<dbReference type="EMBL" id="SRLO01001999">
    <property type="protein sequence ID" value="TNN34286.1"/>
    <property type="molecule type" value="Genomic_DNA"/>
</dbReference>
<evidence type="ECO:0000313" key="1">
    <source>
        <dbReference type="EMBL" id="TNN34286.1"/>
    </source>
</evidence>
<evidence type="ECO:0000313" key="2">
    <source>
        <dbReference type="Proteomes" id="UP000314294"/>
    </source>
</evidence>
<proteinExistence type="predicted"/>
<reference evidence="1 2" key="1">
    <citation type="submission" date="2019-03" db="EMBL/GenBank/DDBJ databases">
        <title>First draft genome of Liparis tanakae, snailfish: a comprehensive survey of snailfish specific genes.</title>
        <authorList>
            <person name="Kim W."/>
            <person name="Song I."/>
            <person name="Jeong J.-H."/>
            <person name="Kim D."/>
            <person name="Kim S."/>
            <person name="Ryu S."/>
            <person name="Song J.Y."/>
            <person name="Lee S.K."/>
        </authorList>
    </citation>
    <scope>NUCLEOTIDE SEQUENCE [LARGE SCALE GENOMIC DNA]</scope>
    <source>
        <tissue evidence="1">Muscle</tissue>
    </source>
</reference>
<organism evidence="1 2">
    <name type="scientific">Liparis tanakae</name>
    <name type="common">Tanaka's snailfish</name>
    <dbReference type="NCBI Taxonomy" id="230148"/>
    <lineage>
        <taxon>Eukaryota</taxon>
        <taxon>Metazoa</taxon>
        <taxon>Chordata</taxon>
        <taxon>Craniata</taxon>
        <taxon>Vertebrata</taxon>
        <taxon>Euteleostomi</taxon>
        <taxon>Actinopterygii</taxon>
        <taxon>Neopterygii</taxon>
        <taxon>Teleostei</taxon>
        <taxon>Neoteleostei</taxon>
        <taxon>Acanthomorphata</taxon>
        <taxon>Eupercaria</taxon>
        <taxon>Perciformes</taxon>
        <taxon>Cottioidei</taxon>
        <taxon>Cottales</taxon>
        <taxon>Liparidae</taxon>
        <taxon>Liparis</taxon>
    </lineage>
</organism>
<name>A0A4Z2EZ98_9TELE</name>
<sequence>MQEGKESQIQEQLRKNADVSAVKECVCTEQNVGTAGKSEKSGTQTETLRVSSALISMAMLRER</sequence>
<accession>A0A4Z2EZ98</accession>
<gene>
    <name evidence="1" type="ORF">EYF80_055549</name>
</gene>